<dbReference type="AlphaFoldDB" id="A0A645H132"/>
<dbReference type="EMBL" id="VSSQ01084049">
    <property type="protein sequence ID" value="MPN32186.1"/>
    <property type="molecule type" value="Genomic_DNA"/>
</dbReference>
<evidence type="ECO:0000313" key="1">
    <source>
        <dbReference type="EMBL" id="MPN32186.1"/>
    </source>
</evidence>
<dbReference type="PANTHER" id="PTHR30535">
    <property type="entry name" value="VITAMIN B12-BINDING PROTEIN"/>
    <property type="match status" value="1"/>
</dbReference>
<evidence type="ECO:0008006" key="2">
    <source>
        <dbReference type="Google" id="ProtNLM"/>
    </source>
</evidence>
<dbReference type="PANTHER" id="PTHR30535:SF34">
    <property type="entry name" value="MOLYBDATE-BINDING PROTEIN MOLA"/>
    <property type="match status" value="1"/>
</dbReference>
<comment type="caution">
    <text evidence="1">The sequence shown here is derived from an EMBL/GenBank/DDBJ whole genome shotgun (WGS) entry which is preliminary data.</text>
</comment>
<accession>A0A645H132</accession>
<proteinExistence type="predicted"/>
<organism evidence="1">
    <name type="scientific">bioreactor metagenome</name>
    <dbReference type="NCBI Taxonomy" id="1076179"/>
    <lineage>
        <taxon>unclassified sequences</taxon>
        <taxon>metagenomes</taxon>
        <taxon>ecological metagenomes</taxon>
    </lineage>
</organism>
<reference evidence="1" key="1">
    <citation type="submission" date="2019-08" db="EMBL/GenBank/DDBJ databases">
        <authorList>
            <person name="Kucharzyk K."/>
            <person name="Murdoch R.W."/>
            <person name="Higgins S."/>
            <person name="Loffler F."/>
        </authorList>
    </citation>
    <scope>NUCLEOTIDE SEQUENCE</scope>
</reference>
<dbReference type="SUPFAM" id="SSF53807">
    <property type="entry name" value="Helical backbone' metal receptor"/>
    <property type="match status" value="1"/>
</dbReference>
<sequence>MGSSFGADTVESVLADPALQSVSAIRNKNVYIFPSTLGWWDFPLPQSILGIVWTAKTIHPELFEDINIKDTADSVYKFIYGYTYTELGGTL</sequence>
<dbReference type="InterPro" id="IPR050902">
    <property type="entry name" value="ABC_Transporter_SBP"/>
</dbReference>
<protein>
    <recommendedName>
        <fullName evidence="2">Fe/B12 periplasmic-binding domain-containing protein</fullName>
    </recommendedName>
</protein>
<name>A0A645H132_9ZZZZ</name>
<dbReference type="Gene3D" id="3.40.50.1980">
    <property type="entry name" value="Nitrogenase molybdenum iron protein domain"/>
    <property type="match status" value="1"/>
</dbReference>
<gene>
    <name evidence="1" type="ORF">SDC9_179662</name>
</gene>